<proteinExistence type="predicted"/>
<dbReference type="GO" id="GO:0006397">
    <property type="term" value="P:mRNA processing"/>
    <property type="evidence" value="ECO:0007669"/>
    <property type="project" value="UniProtKB-KW"/>
</dbReference>
<evidence type="ECO:0000313" key="4">
    <source>
        <dbReference type="Proteomes" id="UP000639403"/>
    </source>
</evidence>
<reference evidence="3" key="2">
    <citation type="journal article" name="Front. Microbiol.">
        <title>Degradative Capacity of Two Strains of Rhodonia placenta: From Phenotype to Genotype.</title>
        <authorList>
            <person name="Kolle M."/>
            <person name="Horta M.A.C."/>
            <person name="Nowrousian M."/>
            <person name="Ohm R.A."/>
            <person name="Benz J.P."/>
            <person name="Pilgard A."/>
        </authorList>
    </citation>
    <scope>NUCLEOTIDE SEQUENCE</scope>
    <source>
        <strain evidence="3">FPRL280</strain>
    </source>
</reference>
<dbReference type="InterPro" id="IPR036875">
    <property type="entry name" value="Znf_CCHC_sf"/>
</dbReference>
<dbReference type="Pfam" id="PF22936">
    <property type="entry name" value="Pol_BBD"/>
    <property type="match status" value="1"/>
</dbReference>
<dbReference type="AlphaFoldDB" id="A0A8H7TX64"/>
<evidence type="ECO:0000313" key="3">
    <source>
        <dbReference type="EMBL" id="KAF9801897.1"/>
    </source>
</evidence>
<name>A0A8H7TX64_9APHY</name>
<dbReference type="SUPFAM" id="SSF57756">
    <property type="entry name" value="Retrovirus zinc finger-like domains"/>
    <property type="match status" value="1"/>
</dbReference>
<dbReference type="EMBL" id="JADOXO010000624">
    <property type="protein sequence ID" value="KAF9801897.1"/>
    <property type="molecule type" value="Genomic_DNA"/>
</dbReference>
<dbReference type="Pfam" id="PF14223">
    <property type="entry name" value="Retrotran_gag_2"/>
    <property type="match status" value="1"/>
</dbReference>
<dbReference type="PANTHER" id="PTHR47592">
    <property type="entry name" value="PBF68 PROTEIN"/>
    <property type="match status" value="1"/>
</dbReference>
<gene>
    <name evidence="3" type="ORF">IEO21_10012</name>
</gene>
<dbReference type="PANTHER" id="PTHR47592:SF27">
    <property type="entry name" value="OS08G0421700 PROTEIN"/>
    <property type="match status" value="1"/>
</dbReference>
<reference evidence="3" key="1">
    <citation type="submission" date="2020-11" db="EMBL/GenBank/DDBJ databases">
        <authorList>
            <person name="Koelle M."/>
            <person name="Horta M.A.C."/>
            <person name="Nowrousian M."/>
            <person name="Ohm R.A."/>
            <person name="Benz P."/>
            <person name="Pilgard A."/>
        </authorList>
    </citation>
    <scope>NUCLEOTIDE SEQUENCE</scope>
    <source>
        <strain evidence="3">FPRL280</strain>
    </source>
</reference>
<dbReference type="GO" id="GO:0003676">
    <property type="term" value="F:nucleic acid binding"/>
    <property type="evidence" value="ECO:0007669"/>
    <property type="project" value="InterPro"/>
</dbReference>
<feature type="domain" description="Retrovirus-related Pol polyprotein from transposon TNT 1-94-like beta-barrel" evidence="2">
    <location>
        <begin position="246"/>
        <end position="323"/>
    </location>
</feature>
<organism evidence="3 4">
    <name type="scientific">Rhodonia placenta</name>
    <dbReference type="NCBI Taxonomy" id="104341"/>
    <lineage>
        <taxon>Eukaryota</taxon>
        <taxon>Fungi</taxon>
        <taxon>Dikarya</taxon>
        <taxon>Basidiomycota</taxon>
        <taxon>Agaricomycotina</taxon>
        <taxon>Agaricomycetes</taxon>
        <taxon>Polyporales</taxon>
        <taxon>Adustoporiaceae</taxon>
        <taxon>Rhodonia</taxon>
    </lineage>
</organism>
<keyword evidence="1" id="KW-0507">mRNA processing</keyword>
<accession>A0A8H7TX64</accession>
<sequence>MTDLVLQEAWHLRNYEALMQITLMLKDKPLSSVMHMEIAKDAWDALNRHYEGVGKQTITYLISDLFQGMLSNKIALENQLNAMLQKNQILASLGLILDESLIAVAMLISLLPSYGTLRTILMTQDRKLDTEKVINEVLTEEKCQKEGTSESVLLVRAGKGVKSPDKKDKKKKKKCTHCGYTGHTVDECCKLKASQSEAATKADNKDKSSEGKESAKVTSVHEVGFETLCLFLAKELLCNDALLHCWIIDSSASSHMSSHHEWFLHYRPLAALKQVYLGNEHHVLAQGIGQVIISASLEDSSINTGIIQNVLYIPDLNSNLLSVA</sequence>
<dbReference type="InterPro" id="IPR054722">
    <property type="entry name" value="PolX-like_BBD"/>
</dbReference>
<protein>
    <recommendedName>
        <fullName evidence="2">Retrovirus-related Pol polyprotein from transposon TNT 1-94-like beta-barrel domain-containing protein</fullName>
    </recommendedName>
</protein>
<dbReference type="GO" id="GO:0008270">
    <property type="term" value="F:zinc ion binding"/>
    <property type="evidence" value="ECO:0007669"/>
    <property type="project" value="InterPro"/>
</dbReference>
<dbReference type="Proteomes" id="UP000639403">
    <property type="component" value="Unassembled WGS sequence"/>
</dbReference>
<comment type="caution">
    <text evidence="3">The sequence shown here is derived from an EMBL/GenBank/DDBJ whole genome shotgun (WGS) entry which is preliminary data.</text>
</comment>
<evidence type="ECO:0000256" key="1">
    <source>
        <dbReference type="ARBA" id="ARBA00022664"/>
    </source>
</evidence>
<evidence type="ECO:0000259" key="2">
    <source>
        <dbReference type="Pfam" id="PF22936"/>
    </source>
</evidence>